<feature type="transmembrane region" description="Helical" evidence="10">
    <location>
        <begin position="202"/>
        <end position="220"/>
    </location>
</feature>
<dbReference type="GO" id="GO:0000139">
    <property type="term" value="C:Golgi membrane"/>
    <property type="evidence" value="ECO:0007669"/>
    <property type="project" value="UniProtKB-SubCell"/>
</dbReference>
<evidence type="ECO:0000256" key="8">
    <source>
        <dbReference type="ARBA" id="ARBA00023136"/>
    </source>
</evidence>
<dbReference type="GO" id="GO:0005789">
    <property type="term" value="C:endoplasmic reticulum membrane"/>
    <property type="evidence" value="ECO:0007669"/>
    <property type="project" value="TreeGrafter"/>
</dbReference>
<dbReference type="CDD" id="cd15862">
    <property type="entry name" value="SNARE_Vti1"/>
    <property type="match status" value="1"/>
</dbReference>
<evidence type="ECO:0000256" key="5">
    <source>
        <dbReference type="ARBA" id="ARBA00022927"/>
    </source>
</evidence>
<evidence type="ECO:0000256" key="10">
    <source>
        <dbReference type="SAM" id="Phobius"/>
    </source>
</evidence>
<dbReference type="GO" id="GO:0006896">
    <property type="term" value="P:Golgi to vacuole transport"/>
    <property type="evidence" value="ECO:0007669"/>
    <property type="project" value="TreeGrafter"/>
</dbReference>
<keyword evidence="4 10" id="KW-0812">Transmembrane</keyword>
<dbReference type="EMBL" id="EU552421">
    <property type="protein sequence ID" value="ACD75403.1"/>
    <property type="molecule type" value="Genomic_DNA"/>
</dbReference>
<dbReference type="InterPro" id="IPR007705">
    <property type="entry name" value="Vesicle_trsprt_v-SNARE_N"/>
</dbReference>
<sequence length="224" mass="25302">MSEYLVSHESDFQFIQSEIRDKLEALRENGANAGNFKSEVSKAEDSIEEALEILERMSAEVQGIPTSERSQFNTKIRGHRAEIDKAKRELRKLTDQQGKAQLFGGRETASGESAEYNDDASSQRQQLLSNQQRLERSSDRLRDAQRVGNETEAIGAGILTDLRGQREQITNSRNTLMEADSYVDKSLRTLRSMARRMAANRVISYAIIAILILLIIFVLASKFM</sequence>
<dbReference type="GO" id="GO:0031902">
    <property type="term" value="C:late endosome membrane"/>
    <property type="evidence" value="ECO:0007669"/>
    <property type="project" value="TreeGrafter"/>
</dbReference>
<evidence type="ECO:0000256" key="2">
    <source>
        <dbReference type="ARBA" id="ARBA00006108"/>
    </source>
</evidence>
<accession>B8QHP6</accession>
<dbReference type="AlphaFoldDB" id="B8QHP6"/>
<keyword evidence="7" id="KW-0175">Coiled coil</keyword>
<evidence type="ECO:0000256" key="4">
    <source>
        <dbReference type="ARBA" id="ARBA00022692"/>
    </source>
</evidence>
<evidence type="ECO:0000256" key="9">
    <source>
        <dbReference type="SAM" id="MobiDB-lite"/>
    </source>
</evidence>
<feature type="compositionally biased region" description="Basic and acidic residues" evidence="9">
    <location>
        <begin position="133"/>
        <end position="145"/>
    </location>
</feature>
<dbReference type="SUPFAM" id="SSF47661">
    <property type="entry name" value="t-snare proteins"/>
    <property type="match status" value="1"/>
</dbReference>
<dbReference type="Gene3D" id="1.20.5.110">
    <property type="match status" value="1"/>
</dbReference>
<keyword evidence="5" id="KW-0653">Protein transport</keyword>
<keyword evidence="8 10" id="KW-0472">Membrane</keyword>
<dbReference type="GO" id="GO:0048280">
    <property type="term" value="P:vesicle fusion with Golgi apparatus"/>
    <property type="evidence" value="ECO:0007669"/>
    <property type="project" value="TreeGrafter"/>
</dbReference>
<name>B8QHP6_STABO</name>
<dbReference type="SMART" id="SM00397">
    <property type="entry name" value="t_SNARE"/>
    <property type="match status" value="1"/>
</dbReference>
<evidence type="ECO:0000259" key="11">
    <source>
        <dbReference type="SMART" id="SM00397"/>
    </source>
</evidence>
<feature type="compositionally biased region" description="Low complexity" evidence="9">
    <location>
        <begin position="122"/>
        <end position="132"/>
    </location>
</feature>
<dbReference type="GO" id="GO:0006891">
    <property type="term" value="P:intra-Golgi vesicle-mediated transport"/>
    <property type="evidence" value="ECO:0007669"/>
    <property type="project" value="TreeGrafter"/>
</dbReference>
<feature type="domain" description="T-SNARE coiled-coil homology" evidence="11">
    <location>
        <begin position="126"/>
        <end position="193"/>
    </location>
</feature>
<reference evidence="12" key="2">
    <citation type="journal article" date="2009" name="FEMS Yeast Res.">
        <title>Importance of the cytochrome P450 monooxygenase CYP52 family for the sophorolipid-producing yeast Candida bombicola.</title>
        <authorList>
            <person name="van Bogaert I.N."/>
            <person name="Demey M."/>
            <person name="Develter D."/>
            <person name="Soetaert W."/>
            <person name="Vandamme E.J."/>
        </authorList>
    </citation>
    <scope>NUCLEOTIDE SEQUENCE</scope>
</reference>
<dbReference type="PANTHER" id="PTHR21230:SF26">
    <property type="entry name" value="VESICLE TRANSPORT THROUGH INTERACTION WITH T-SNARES HOMOLOG 1A"/>
    <property type="match status" value="1"/>
</dbReference>
<evidence type="ECO:0000256" key="1">
    <source>
        <dbReference type="ARBA" id="ARBA00004409"/>
    </source>
</evidence>
<feature type="region of interest" description="Disordered" evidence="9">
    <location>
        <begin position="89"/>
        <end position="146"/>
    </location>
</feature>
<reference evidence="12" key="1">
    <citation type="submission" date="2008-03" db="EMBL/GenBank/DDBJ databases">
        <authorList>
            <person name="Van Bogaert I.N.A."/>
            <person name="Develter D."/>
            <person name="Soetaert W."/>
            <person name="Vandamme E.J."/>
        </authorList>
    </citation>
    <scope>NUCLEOTIDE SEQUENCE</scope>
</reference>
<comment type="subcellular location">
    <subcellularLocation>
        <location evidence="1">Golgi apparatus membrane</location>
        <topology evidence="1">Single-pass type IV membrane protein</topology>
    </subcellularLocation>
</comment>
<dbReference type="InterPro" id="IPR000727">
    <property type="entry name" value="T_SNARE_dom"/>
</dbReference>
<dbReference type="SUPFAM" id="SSF58038">
    <property type="entry name" value="SNARE fusion complex"/>
    <property type="match status" value="1"/>
</dbReference>
<dbReference type="InterPro" id="IPR038407">
    <property type="entry name" value="v-SNARE_N_sf"/>
</dbReference>
<organism evidence="12">
    <name type="scientific">Starmerella bombicola</name>
    <name type="common">Yeast</name>
    <name type="synonym">Candida bombicola</name>
    <dbReference type="NCBI Taxonomy" id="75736"/>
    <lineage>
        <taxon>Eukaryota</taxon>
        <taxon>Fungi</taxon>
        <taxon>Dikarya</taxon>
        <taxon>Ascomycota</taxon>
        <taxon>Saccharomycotina</taxon>
        <taxon>Dipodascomycetes</taxon>
        <taxon>Dipodascales</taxon>
        <taxon>Trichomonascaceae</taxon>
        <taxon>Starmerella</taxon>
    </lineage>
</organism>
<dbReference type="GO" id="GO:0005484">
    <property type="term" value="F:SNAP receptor activity"/>
    <property type="evidence" value="ECO:0007669"/>
    <property type="project" value="TreeGrafter"/>
</dbReference>
<dbReference type="InterPro" id="IPR010989">
    <property type="entry name" value="SNARE"/>
</dbReference>
<evidence type="ECO:0000256" key="3">
    <source>
        <dbReference type="ARBA" id="ARBA00022448"/>
    </source>
</evidence>
<dbReference type="GO" id="GO:0006886">
    <property type="term" value="P:intracellular protein transport"/>
    <property type="evidence" value="ECO:0007669"/>
    <property type="project" value="InterPro"/>
</dbReference>
<dbReference type="GO" id="GO:0000149">
    <property type="term" value="F:SNARE binding"/>
    <property type="evidence" value="ECO:0007669"/>
    <property type="project" value="TreeGrafter"/>
</dbReference>
<dbReference type="GO" id="GO:0016236">
    <property type="term" value="P:macroautophagy"/>
    <property type="evidence" value="ECO:0007669"/>
    <property type="project" value="TreeGrafter"/>
</dbReference>
<keyword evidence="6 10" id="KW-1133">Transmembrane helix</keyword>
<dbReference type="GO" id="GO:0042147">
    <property type="term" value="P:retrograde transport, endosome to Golgi"/>
    <property type="evidence" value="ECO:0007669"/>
    <property type="project" value="TreeGrafter"/>
</dbReference>
<dbReference type="Pfam" id="PF05008">
    <property type="entry name" value="V-SNARE"/>
    <property type="match status" value="1"/>
</dbReference>
<dbReference type="GO" id="GO:0012507">
    <property type="term" value="C:ER to Golgi transport vesicle membrane"/>
    <property type="evidence" value="ECO:0007669"/>
    <property type="project" value="TreeGrafter"/>
</dbReference>
<dbReference type="FunFam" id="1.20.5.110:FF:000002">
    <property type="entry name" value="Vesicle transport through interaction with t-SNAREsB"/>
    <property type="match status" value="1"/>
</dbReference>
<proteinExistence type="inferred from homology"/>
<protein>
    <submittedName>
        <fullName evidence="12">Putative vesicle transport v-SNARE protein</fullName>
    </submittedName>
</protein>
<keyword evidence="3" id="KW-0813">Transport</keyword>
<dbReference type="Pfam" id="PF12352">
    <property type="entry name" value="V-SNARE_C"/>
    <property type="match status" value="1"/>
</dbReference>
<dbReference type="GO" id="GO:0005829">
    <property type="term" value="C:cytosol"/>
    <property type="evidence" value="ECO:0007669"/>
    <property type="project" value="GOC"/>
</dbReference>
<comment type="similarity">
    <text evidence="2">Belongs to the VTI1 family.</text>
</comment>
<evidence type="ECO:0000313" key="12">
    <source>
        <dbReference type="EMBL" id="ACD75403.1"/>
    </source>
</evidence>
<evidence type="ECO:0000256" key="7">
    <source>
        <dbReference type="ARBA" id="ARBA00023054"/>
    </source>
</evidence>
<evidence type="ECO:0000256" key="6">
    <source>
        <dbReference type="ARBA" id="ARBA00022989"/>
    </source>
</evidence>
<dbReference type="GO" id="GO:0031201">
    <property type="term" value="C:SNARE complex"/>
    <property type="evidence" value="ECO:0007669"/>
    <property type="project" value="TreeGrafter"/>
</dbReference>
<dbReference type="PANTHER" id="PTHR21230">
    <property type="entry name" value="VESICLE TRANSPORT V-SNARE PROTEIN VTI1-RELATED"/>
    <property type="match status" value="1"/>
</dbReference>
<dbReference type="Gene3D" id="1.20.58.400">
    <property type="entry name" value="t-snare proteins"/>
    <property type="match status" value="1"/>
</dbReference>